<evidence type="ECO:0000256" key="12">
    <source>
        <dbReference type="ARBA" id="ARBA00038074"/>
    </source>
</evidence>
<keyword evidence="5" id="KW-0808">Transferase</keyword>
<evidence type="ECO:0000256" key="10">
    <source>
        <dbReference type="ARBA" id="ARBA00023295"/>
    </source>
</evidence>
<dbReference type="GO" id="GO:0008843">
    <property type="term" value="F:endochitinase activity"/>
    <property type="evidence" value="ECO:0007669"/>
    <property type="project" value="UniProtKB-EC"/>
</dbReference>
<evidence type="ECO:0000256" key="4">
    <source>
        <dbReference type="ARBA" id="ARBA00022676"/>
    </source>
</evidence>
<dbReference type="InterPro" id="IPR050546">
    <property type="entry name" value="Glycosyl_Hydrlase_16"/>
</dbReference>
<dbReference type="GO" id="GO:0009277">
    <property type="term" value="C:fungal-type cell wall"/>
    <property type="evidence" value="ECO:0007669"/>
    <property type="project" value="TreeGrafter"/>
</dbReference>
<keyword evidence="11" id="KW-0961">Cell wall biogenesis/degradation</keyword>
<dbReference type="PANTHER" id="PTHR10963:SF68">
    <property type="entry name" value="GLYCOSIDASE CRH1-RELATED"/>
    <property type="match status" value="1"/>
</dbReference>
<evidence type="ECO:0000256" key="1">
    <source>
        <dbReference type="ARBA" id="ARBA00000822"/>
    </source>
</evidence>
<sequence>MISRSTAARGSTTAFFATILATLVGVTSSQTFTNCNPLFGQCPANPALGGSMSADFTKGPNSMFYSILSNDRITYTDSGVQFQVAASGDSPTLASTFYIMFGRVSVTMRSATGVGIVSSVVLQSDDLDEIDWEWLGGDSVTVQSNYFGKGNTNTYDRAAFIPVDNPQLTEHTYTIEWTSSAITWSIDGAVKRVLTMEASSGGGMYYPQTPMQIKLGAWSGGDPSNPQGTIQWAGGYTDYSQGPFNMFVRSLSIQDYSTGDSYYYSDTSGSYQSIRSNGGSIGIGVGGNPSGTDTDYAPPTLTNIPINNGIPGSPSTETVTRTRTPYIPPTSAEEYWAGTGFRVSSASEYTSPSPVDPNLPYIVTDSPDKNDDIGGTGGNDPGDTAPVYIVTPTANSGSKTNGFGGGRPRLGNTDLFVRFSELLLVPPYVFALGWGMLGALFL</sequence>
<comment type="similarity">
    <text evidence="12">Belongs to the glycosyl hydrolase 16 family. CRH1 subfamily.</text>
</comment>
<dbReference type="PANTHER" id="PTHR10963">
    <property type="entry name" value="GLYCOSYL HYDROLASE-RELATED"/>
    <property type="match status" value="1"/>
</dbReference>
<proteinExistence type="inferred from homology"/>
<comment type="caution">
    <text evidence="16">The sequence shown here is derived from an EMBL/GenBank/DDBJ whole genome shotgun (WGS) entry which is preliminary data.</text>
</comment>
<dbReference type="EMBL" id="JAVHNS010000004">
    <property type="protein sequence ID" value="KAK6358648.1"/>
    <property type="molecule type" value="Genomic_DNA"/>
</dbReference>
<reference evidence="16 17" key="1">
    <citation type="submission" date="2019-10" db="EMBL/GenBank/DDBJ databases">
        <authorList>
            <person name="Palmer J.M."/>
        </authorList>
    </citation>
    <scope>NUCLEOTIDE SEQUENCE [LARGE SCALE GENOMIC DNA]</scope>
    <source>
        <strain evidence="16 17">TWF730</strain>
    </source>
</reference>
<dbReference type="CDD" id="cd02183">
    <property type="entry name" value="GH16_fungal_CRH1_transglycosylase"/>
    <property type="match status" value="1"/>
</dbReference>
<keyword evidence="9" id="KW-0325">Glycoprotein</keyword>
<evidence type="ECO:0000256" key="2">
    <source>
        <dbReference type="ARBA" id="ARBA00004370"/>
    </source>
</evidence>
<dbReference type="EC" id="3.2.1.14" evidence="3"/>
<keyword evidence="17" id="KW-1185">Reference proteome</keyword>
<keyword evidence="10" id="KW-0326">Glycosidase</keyword>
<accession>A0AAV9VAR8</accession>
<evidence type="ECO:0000259" key="15">
    <source>
        <dbReference type="PROSITE" id="PS51762"/>
    </source>
</evidence>
<feature type="chain" id="PRO_5043676232" description="chitinase" evidence="14">
    <location>
        <begin position="30"/>
        <end position="442"/>
    </location>
</feature>
<organism evidence="16 17">
    <name type="scientific">Orbilia blumenaviensis</name>
    <dbReference type="NCBI Taxonomy" id="1796055"/>
    <lineage>
        <taxon>Eukaryota</taxon>
        <taxon>Fungi</taxon>
        <taxon>Dikarya</taxon>
        <taxon>Ascomycota</taxon>
        <taxon>Pezizomycotina</taxon>
        <taxon>Orbiliomycetes</taxon>
        <taxon>Orbiliales</taxon>
        <taxon>Orbiliaceae</taxon>
        <taxon>Orbilia</taxon>
    </lineage>
</organism>
<dbReference type="Proteomes" id="UP001373714">
    <property type="component" value="Unassembled WGS sequence"/>
</dbReference>
<gene>
    <name evidence="16" type="ORF">TWF730_007971</name>
</gene>
<keyword evidence="6 14" id="KW-0732">Signal</keyword>
<evidence type="ECO:0000256" key="9">
    <source>
        <dbReference type="ARBA" id="ARBA00023180"/>
    </source>
</evidence>
<dbReference type="Gene3D" id="2.60.120.200">
    <property type="match status" value="1"/>
</dbReference>
<protein>
    <recommendedName>
        <fullName evidence="3">chitinase</fullName>
        <ecNumber evidence="3">3.2.1.14</ecNumber>
    </recommendedName>
</protein>
<evidence type="ECO:0000256" key="5">
    <source>
        <dbReference type="ARBA" id="ARBA00022679"/>
    </source>
</evidence>
<evidence type="ECO:0000313" key="17">
    <source>
        <dbReference type="Proteomes" id="UP001373714"/>
    </source>
</evidence>
<evidence type="ECO:0000256" key="14">
    <source>
        <dbReference type="SAM" id="SignalP"/>
    </source>
</evidence>
<comment type="function">
    <text evidence="13">Dual chitinase/transglycosylase that plays a role in cell wall architecture. Chitinase and transglycosylase activities are coupled. Required for the polysaccharide cross-linking at the septa and the cell wall. More specifically, transfers chitin to 1,6-beta-glucan in the cell wall.</text>
</comment>
<dbReference type="Pfam" id="PF00722">
    <property type="entry name" value="Glyco_hydro_16"/>
    <property type="match status" value="1"/>
</dbReference>
<comment type="catalytic activity">
    <reaction evidence="1">
        <text>Random endo-hydrolysis of N-acetyl-beta-D-glucosaminide (1-&gt;4)-beta-linkages in chitin and chitodextrins.</text>
        <dbReference type="EC" id="3.2.1.14"/>
    </reaction>
</comment>
<dbReference type="GO" id="GO:0005975">
    <property type="term" value="P:carbohydrate metabolic process"/>
    <property type="evidence" value="ECO:0007669"/>
    <property type="project" value="InterPro"/>
</dbReference>
<dbReference type="SUPFAM" id="SSF49899">
    <property type="entry name" value="Concanavalin A-like lectins/glucanases"/>
    <property type="match status" value="1"/>
</dbReference>
<dbReference type="AlphaFoldDB" id="A0AAV9VAR8"/>
<keyword evidence="4" id="KW-0328">Glycosyltransferase</keyword>
<dbReference type="PROSITE" id="PS51762">
    <property type="entry name" value="GH16_2"/>
    <property type="match status" value="1"/>
</dbReference>
<evidence type="ECO:0000256" key="3">
    <source>
        <dbReference type="ARBA" id="ARBA00012729"/>
    </source>
</evidence>
<keyword evidence="8" id="KW-0472">Membrane</keyword>
<dbReference type="GO" id="GO:0031505">
    <property type="term" value="P:fungal-type cell wall organization"/>
    <property type="evidence" value="ECO:0007669"/>
    <property type="project" value="TreeGrafter"/>
</dbReference>
<dbReference type="InterPro" id="IPR013320">
    <property type="entry name" value="ConA-like_dom_sf"/>
</dbReference>
<evidence type="ECO:0000256" key="11">
    <source>
        <dbReference type="ARBA" id="ARBA00023316"/>
    </source>
</evidence>
<dbReference type="FunFam" id="2.60.120.200:FF:000152">
    <property type="entry name" value="Cell wall glucanase"/>
    <property type="match status" value="1"/>
</dbReference>
<keyword evidence="7" id="KW-0378">Hydrolase</keyword>
<dbReference type="GO" id="GO:0016020">
    <property type="term" value="C:membrane"/>
    <property type="evidence" value="ECO:0007669"/>
    <property type="project" value="UniProtKB-SubCell"/>
</dbReference>
<evidence type="ECO:0000256" key="7">
    <source>
        <dbReference type="ARBA" id="ARBA00022801"/>
    </source>
</evidence>
<evidence type="ECO:0000256" key="13">
    <source>
        <dbReference type="ARBA" id="ARBA00093308"/>
    </source>
</evidence>
<name>A0AAV9VAR8_9PEZI</name>
<feature type="domain" description="GH16" evidence="15">
    <location>
        <begin position="26"/>
        <end position="241"/>
    </location>
</feature>
<evidence type="ECO:0000256" key="8">
    <source>
        <dbReference type="ARBA" id="ARBA00023136"/>
    </source>
</evidence>
<comment type="subcellular location">
    <subcellularLocation>
        <location evidence="2">Membrane</location>
    </subcellularLocation>
</comment>
<evidence type="ECO:0000313" key="16">
    <source>
        <dbReference type="EMBL" id="KAK6358648.1"/>
    </source>
</evidence>
<dbReference type="GO" id="GO:0016757">
    <property type="term" value="F:glycosyltransferase activity"/>
    <property type="evidence" value="ECO:0007669"/>
    <property type="project" value="UniProtKB-KW"/>
</dbReference>
<dbReference type="InterPro" id="IPR000757">
    <property type="entry name" value="Beta-glucanase-like"/>
</dbReference>
<feature type="signal peptide" evidence="14">
    <location>
        <begin position="1"/>
        <end position="29"/>
    </location>
</feature>
<evidence type="ECO:0000256" key="6">
    <source>
        <dbReference type="ARBA" id="ARBA00022729"/>
    </source>
</evidence>